<keyword evidence="2" id="KW-1185">Reference proteome</keyword>
<gene>
    <name evidence="1" type="ORF">CRV2_00014868</name>
</gene>
<reference evidence="1" key="1">
    <citation type="submission" date="2020-04" db="EMBL/GenBank/DDBJ databases">
        <authorList>
            <person name="Broberg M."/>
        </authorList>
    </citation>
    <scope>NUCLEOTIDE SEQUENCE</scope>
</reference>
<proteinExistence type="predicted"/>
<name>A0ACA9UPL6_BIOOC</name>
<evidence type="ECO:0000313" key="1">
    <source>
        <dbReference type="EMBL" id="CAG9954274.1"/>
    </source>
</evidence>
<sequence>MAGQPHGTLRMKICTAQPQDNSPAKNDLDTKVKNALEEFRPLANAKVEKTEAVAAAGPPLPGPLPAVISLEGRRRRRKS</sequence>
<comment type="caution">
    <text evidence="1">The sequence shown here is derived from an EMBL/GenBank/DDBJ whole genome shotgun (WGS) entry which is preliminary data.</text>
</comment>
<reference evidence="1" key="2">
    <citation type="submission" date="2021-10" db="EMBL/GenBank/DDBJ databases">
        <authorList>
            <person name="Piombo E."/>
        </authorList>
    </citation>
    <scope>NUCLEOTIDE SEQUENCE</scope>
</reference>
<accession>A0ACA9UPL6</accession>
<protein>
    <submittedName>
        <fullName evidence="1">Uncharacterized protein</fullName>
    </submittedName>
</protein>
<evidence type="ECO:0000313" key="2">
    <source>
        <dbReference type="Proteomes" id="UP000836387"/>
    </source>
</evidence>
<dbReference type="Proteomes" id="UP000836387">
    <property type="component" value="Unassembled WGS sequence"/>
</dbReference>
<organism evidence="1 2">
    <name type="scientific">Clonostachys rosea f. rosea IK726</name>
    <dbReference type="NCBI Taxonomy" id="1349383"/>
    <lineage>
        <taxon>Eukaryota</taxon>
        <taxon>Fungi</taxon>
        <taxon>Dikarya</taxon>
        <taxon>Ascomycota</taxon>
        <taxon>Pezizomycotina</taxon>
        <taxon>Sordariomycetes</taxon>
        <taxon>Hypocreomycetidae</taxon>
        <taxon>Hypocreales</taxon>
        <taxon>Bionectriaceae</taxon>
        <taxon>Clonostachys</taxon>
    </lineage>
</organism>
<dbReference type="EMBL" id="CADEHS020000564">
    <property type="protein sequence ID" value="CAG9954274.1"/>
    <property type="molecule type" value="Genomic_DNA"/>
</dbReference>